<keyword evidence="1" id="KW-0472">Membrane</keyword>
<evidence type="ECO:0000256" key="1">
    <source>
        <dbReference type="SAM" id="Phobius"/>
    </source>
</evidence>
<feature type="transmembrane region" description="Helical" evidence="1">
    <location>
        <begin position="215"/>
        <end position="233"/>
    </location>
</feature>
<reference evidence="3" key="1">
    <citation type="submission" date="2023-07" db="EMBL/GenBank/DDBJ databases">
        <title>Black Yeasts Isolated from many extreme environments.</title>
        <authorList>
            <person name="Coleine C."/>
            <person name="Stajich J.E."/>
            <person name="Selbmann L."/>
        </authorList>
    </citation>
    <scope>NUCLEOTIDE SEQUENCE</scope>
    <source>
        <strain evidence="3">CCFEE 5485</strain>
    </source>
</reference>
<evidence type="ECO:0000313" key="4">
    <source>
        <dbReference type="Proteomes" id="UP001274830"/>
    </source>
</evidence>
<feature type="signal peptide" evidence="2">
    <location>
        <begin position="1"/>
        <end position="22"/>
    </location>
</feature>
<keyword evidence="1" id="KW-1133">Transmembrane helix</keyword>
<dbReference type="AlphaFoldDB" id="A0AAE0WIM8"/>
<dbReference type="EMBL" id="JAUTXT010000045">
    <property type="protein sequence ID" value="KAK3671216.1"/>
    <property type="molecule type" value="Genomic_DNA"/>
</dbReference>
<protein>
    <submittedName>
        <fullName evidence="3">Uncharacterized protein</fullName>
    </submittedName>
</protein>
<name>A0AAE0WIM8_9PEZI</name>
<accession>A0AAE0WIM8</accession>
<comment type="caution">
    <text evidence="3">The sequence shown here is derived from an EMBL/GenBank/DDBJ whole genome shotgun (WGS) entry which is preliminary data.</text>
</comment>
<evidence type="ECO:0000313" key="3">
    <source>
        <dbReference type="EMBL" id="KAK3671216.1"/>
    </source>
</evidence>
<feature type="transmembrane region" description="Helical" evidence="1">
    <location>
        <begin position="173"/>
        <end position="195"/>
    </location>
</feature>
<feature type="transmembrane region" description="Helical" evidence="1">
    <location>
        <begin position="95"/>
        <end position="117"/>
    </location>
</feature>
<evidence type="ECO:0000256" key="2">
    <source>
        <dbReference type="SAM" id="SignalP"/>
    </source>
</evidence>
<keyword evidence="4" id="KW-1185">Reference proteome</keyword>
<organism evidence="3 4">
    <name type="scientific">Recurvomyces mirabilis</name>
    <dbReference type="NCBI Taxonomy" id="574656"/>
    <lineage>
        <taxon>Eukaryota</taxon>
        <taxon>Fungi</taxon>
        <taxon>Dikarya</taxon>
        <taxon>Ascomycota</taxon>
        <taxon>Pezizomycotina</taxon>
        <taxon>Dothideomycetes</taxon>
        <taxon>Dothideomycetidae</taxon>
        <taxon>Mycosphaerellales</taxon>
        <taxon>Teratosphaeriaceae</taxon>
        <taxon>Recurvomyces</taxon>
    </lineage>
</organism>
<gene>
    <name evidence="3" type="ORF">LTR78_008851</name>
</gene>
<dbReference type="Proteomes" id="UP001274830">
    <property type="component" value="Unassembled WGS sequence"/>
</dbReference>
<proteinExistence type="predicted"/>
<feature type="transmembrane region" description="Helical" evidence="1">
    <location>
        <begin position="277"/>
        <end position="300"/>
    </location>
</feature>
<feature type="chain" id="PRO_5042224134" evidence="2">
    <location>
        <begin position="23"/>
        <end position="355"/>
    </location>
</feature>
<sequence length="355" mass="39621">MAPVRVLFCLIIITLYFRSGNAGNSTQSYHSIQFHHFYPSLAGQIEGILRDGRCNATLARYYNTSSHFDSCRECRPQASINCILDHFDSVTKANIASAAVILGLLPATLSSIGLSYVETGILALRRPGLAFLLAIGSPSVSPIKTFDYRGPSEILRKDDMAMRMARLGQPVQTAVFLLEYLLAIGATVNIGVVTWQLCVRTFCSFATDTWYMPSLWPLTAIAIHVGAALAVFLRVRFERQKPQGHKSWTLFDVLRNQWIPYRDQPEMILKRQAETMWFIMLSWVLSTGTVLHIVLGTLVFSSLLPISTSDAVQVAARYVASAVVCRAVLQYELACMRQDTEVEDESRSKSNVNRV</sequence>
<keyword evidence="2" id="KW-0732">Signal</keyword>
<keyword evidence="1" id="KW-0812">Transmembrane</keyword>